<dbReference type="InterPro" id="IPR001867">
    <property type="entry name" value="OmpR/PhoB-type_DNA-bd"/>
</dbReference>
<evidence type="ECO:0000259" key="8">
    <source>
        <dbReference type="PROSITE" id="PS50110"/>
    </source>
</evidence>
<keyword evidence="3 7" id="KW-0238">DNA-binding</keyword>
<feature type="domain" description="Response regulatory" evidence="8">
    <location>
        <begin position="3"/>
        <end position="116"/>
    </location>
</feature>
<dbReference type="Pfam" id="PF00486">
    <property type="entry name" value="Trans_reg_C"/>
    <property type="match status" value="1"/>
</dbReference>
<evidence type="ECO:0000256" key="2">
    <source>
        <dbReference type="ARBA" id="ARBA00023015"/>
    </source>
</evidence>
<evidence type="ECO:0000256" key="3">
    <source>
        <dbReference type="ARBA" id="ARBA00023125"/>
    </source>
</evidence>
<dbReference type="Gene3D" id="1.10.10.10">
    <property type="entry name" value="Winged helix-like DNA-binding domain superfamily/Winged helix DNA-binding domain"/>
    <property type="match status" value="1"/>
</dbReference>
<name>A0A8J7HAW7_9FIRM</name>
<accession>A0A8J7HAW7</accession>
<dbReference type="AlphaFoldDB" id="A0A8J7HAW7"/>
<dbReference type="GO" id="GO:0032993">
    <property type="term" value="C:protein-DNA complex"/>
    <property type="evidence" value="ECO:0007669"/>
    <property type="project" value="TreeGrafter"/>
</dbReference>
<dbReference type="InterPro" id="IPR039420">
    <property type="entry name" value="WalR-like"/>
</dbReference>
<keyword evidence="11" id="KW-1185">Reference proteome</keyword>
<comment type="function">
    <text evidence="5">May play the central regulatory role in sporulation. It may be an element of the effector pathway responsible for the activation of sporulation genes in response to nutritional stress. Spo0A may act in concert with spo0H (a sigma factor) to control the expression of some genes that are critical to the sporulation process.</text>
</comment>
<feature type="DNA-binding region" description="OmpR/PhoB-type" evidence="7">
    <location>
        <begin position="125"/>
        <end position="223"/>
    </location>
</feature>
<feature type="domain" description="OmpR/PhoB-type" evidence="9">
    <location>
        <begin position="125"/>
        <end position="223"/>
    </location>
</feature>
<gene>
    <name evidence="10" type="ORF">I5677_00205</name>
</gene>
<reference evidence="10" key="1">
    <citation type="submission" date="2020-12" db="EMBL/GenBank/DDBJ databases">
        <title>M. sibirica DSM 26468T genome.</title>
        <authorList>
            <person name="Thieme N."/>
            <person name="Rettenmaier R."/>
            <person name="Zverlov V."/>
            <person name="Liebl W."/>
        </authorList>
    </citation>
    <scope>NUCLEOTIDE SEQUENCE</scope>
    <source>
        <strain evidence="10">DSM 26468</strain>
    </source>
</reference>
<sequence>MYKIAVVEDDNTIRSELHLVLANHGYEVCDIVDFTNVVNQLKEIKPHIVLLDINLPGEDGLKICMKLRAFSDVPVIFVTSRDTDIDELQSLMMGGDDFITKPYNISILLTRIAVLLKRVYKDENQLVLEHKGITLNIETGRLIKDGLEAELTKSEMRILAYLFRHVGKIVPRADLIDHLWDNEMFVDDNTLSVNITRIRNKLEGIGVYHLIETKHRRGYYIDKD</sequence>
<evidence type="ECO:0000259" key="9">
    <source>
        <dbReference type="PROSITE" id="PS51755"/>
    </source>
</evidence>
<dbReference type="PROSITE" id="PS50110">
    <property type="entry name" value="RESPONSE_REGULATORY"/>
    <property type="match status" value="1"/>
</dbReference>
<dbReference type="PANTHER" id="PTHR48111:SF43">
    <property type="entry name" value="STAGE 0 SPORULATION PROTEIN A HOMOLOG"/>
    <property type="match status" value="1"/>
</dbReference>
<dbReference type="InterPro" id="IPR011006">
    <property type="entry name" value="CheY-like_superfamily"/>
</dbReference>
<dbReference type="GO" id="GO:0005829">
    <property type="term" value="C:cytosol"/>
    <property type="evidence" value="ECO:0007669"/>
    <property type="project" value="TreeGrafter"/>
</dbReference>
<dbReference type="SMART" id="SM00862">
    <property type="entry name" value="Trans_reg_C"/>
    <property type="match status" value="1"/>
</dbReference>
<dbReference type="InterPro" id="IPR036388">
    <property type="entry name" value="WH-like_DNA-bd_sf"/>
</dbReference>
<dbReference type="InterPro" id="IPR001789">
    <property type="entry name" value="Sig_transdc_resp-reg_receiver"/>
</dbReference>
<dbReference type="GO" id="GO:0000156">
    <property type="term" value="F:phosphorelay response regulator activity"/>
    <property type="evidence" value="ECO:0007669"/>
    <property type="project" value="TreeGrafter"/>
</dbReference>
<feature type="modified residue" description="4-aspartylphosphate" evidence="6">
    <location>
        <position position="52"/>
    </location>
</feature>
<dbReference type="Proteomes" id="UP000623269">
    <property type="component" value="Unassembled WGS sequence"/>
</dbReference>
<comment type="caution">
    <text evidence="10">The sequence shown here is derived from an EMBL/GenBank/DDBJ whole genome shotgun (WGS) entry which is preliminary data.</text>
</comment>
<keyword evidence="2" id="KW-0805">Transcription regulation</keyword>
<evidence type="ECO:0000313" key="10">
    <source>
        <dbReference type="EMBL" id="MBH1939307.1"/>
    </source>
</evidence>
<dbReference type="SMART" id="SM00448">
    <property type="entry name" value="REC"/>
    <property type="match status" value="1"/>
</dbReference>
<dbReference type="CDD" id="cd00383">
    <property type="entry name" value="trans_reg_C"/>
    <property type="match status" value="1"/>
</dbReference>
<dbReference type="PROSITE" id="PS51755">
    <property type="entry name" value="OMPR_PHOB"/>
    <property type="match status" value="1"/>
</dbReference>
<evidence type="ECO:0000313" key="11">
    <source>
        <dbReference type="Proteomes" id="UP000623269"/>
    </source>
</evidence>
<dbReference type="Pfam" id="PF00072">
    <property type="entry name" value="Response_reg"/>
    <property type="match status" value="1"/>
</dbReference>
<dbReference type="SUPFAM" id="SSF52172">
    <property type="entry name" value="CheY-like"/>
    <property type="match status" value="1"/>
</dbReference>
<dbReference type="RefSeq" id="WP_197659542.1">
    <property type="nucleotide sequence ID" value="NZ_JAEAGR010000001.1"/>
</dbReference>
<evidence type="ECO:0000256" key="5">
    <source>
        <dbReference type="ARBA" id="ARBA00024867"/>
    </source>
</evidence>
<evidence type="ECO:0000256" key="6">
    <source>
        <dbReference type="PROSITE-ProRule" id="PRU00169"/>
    </source>
</evidence>
<keyword evidence="6" id="KW-0597">Phosphoprotein</keyword>
<evidence type="ECO:0000256" key="1">
    <source>
        <dbReference type="ARBA" id="ARBA00018672"/>
    </source>
</evidence>
<organism evidence="10 11">
    <name type="scientific">Mobilitalea sibirica</name>
    <dbReference type="NCBI Taxonomy" id="1462919"/>
    <lineage>
        <taxon>Bacteria</taxon>
        <taxon>Bacillati</taxon>
        <taxon>Bacillota</taxon>
        <taxon>Clostridia</taxon>
        <taxon>Lachnospirales</taxon>
        <taxon>Lachnospiraceae</taxon>
        <taxon>Mobilitalea</taxon>
    </lineage>
</organism>
<dbReference type="GO" id="GO:0006355">
    <property type="term" value="P:regulation of DNA-templated transcription"/>
    <property type="evidence" value="ECO:0007669"/>
    <property type="project" value="InterPro"/>
</dbReference>
<evidence type="ECO:0000256" key="4">
    <source>
        <dbReference type="ARBA" id="ARBA00023163"/>
    </source>
</evidence>
<proteinExistence type="predicted"/>
<dbReference type="Gene3D" id="3.40.50.2300">
    <property type="match status" value="1"/>
</dbReference>
<dbReference type="GO" id="GO:0000976">
    <property type="term" value="F:transcription cis-regulatory region binding"/>
    <property type="evidence" value="ECO:0007669"/>
    <property type="project" value="TreeGrafter"/>
</dbReference>
<evidence type="ECO:0000256" key="7">
    <source>
        <dbReference type="PROSITE-ProRule" id="PRU01091"/>
    </source>
</evidence>
<dbReference type="PANTHER" id="PTHR48111">
    <property type="entry name" value="REGULATOR OF RPOS"/>
    <property type="match status" value="1"/>
</dbReference>
<keyword evidence="4" id="KW-0804">Transcription</keyword>
<dbReference type="EMBL" id="JAEAGR010000001">
    <property type="protein sequence ID" value="MBH1939307.1"/>
    <property type="molecule type" value="Genomic_DNA"/>
</dbReference>
<protein>
    <recommendedName>
        <fullName evidence="1">Stage 0 sporulation protein A homolog</fullName>
    </recommendedName>
</protein>